<feature type="transmembrane region" description="Helical" evidence="7">
    <location>
        <begin position="116"/>
        <end position="134"/>
    </location>
</feature>
<dbReference type="InterPro" id="IPR053791">
    <property type="entry name" value="MFS_Tri12-like"/>
</dbReference>
<comment type="caution">
    <text evidence="9">The sequence shown here is derived from an EMBL/GenBank/DDBJ whole genome shotgun (WGS) entry which is preliminary data.</text>
</comment>
<sequence>MSSRSVHSADGRVEKQQQVETYRNKVNEDVLDSPRSSDAPTDAEKIVFADGTVEYVDKNALGGEVDKMPMGYYTSFQFLGTLAAQSLASICAYLGWVLPANTLTLINADIGPSADIAWASTIWTMGSSIGFLIVGRLSDLYGRKWMVMSTTLLGLIGCIIGGTAKNVGMLIASNGCNGIAAAGQLSFGIVLGELVPNKHRGPIIGFVFMTSLPFAVFGPIIARTLIENTEAGWRWSYYIGIILSAITLALYQFLYHPPTFAQLHVGKTRIQQTKELDWVGMFLFLSGCVLFLIGLSWGGTTYPWKSAEVLCTLVIGIATLAGFFVYEGFFCRVQPLMPPRVFKNIGFVAVVCCATVASMVYYSLTVLWPTIISTLYTTDSIKIGWQSSVIGGGVLLGQALSGVAISYVPRLKLQCIGAAILVFTFVTSMASLSHDRWANTIAFGTIACTAVGYIENVAVPGVTLLWGPQDIGLATGVLGSIRALGGAVAQALYVSVLNNELAKKLPEYVSPAATESGLPAKSLSFLFEAITAGDLSTVPGITDRIISAVSAAVVKSYTNSLHTVFYATIPFSCIMLIAACLVPNVEKFLTRNVAKRLQDKVFRKSNTEGNAVEFEYSEDRRPHDAHIASTV</sequence>
<dbReference type="InterPro" id="IPR005829">
    <property type="entry name" value="Sugar_transporter_CS"/>
</dbReference>
<feature type="transmembrane region" description="Helical" evidence="7">
    <location>
        <begin position="440"/>
        <end position="459"/>
    </location>
</feature>
<dbReference type="EMBL" id="JAADYS010000972">
    <property type="protein sequence ID" value="KAF4465823.1"/>
    <property type="molecule type" value="Genomic_DNA"/>
</dbReference>
<feature type="transmembrane region" description="Helical" evidence="7">
    <location>
        <begin position="309"/>
        <end position="329"/>
    </location>
</feature>
<dbReference type="PROSITE" id="PS00216">
    <property type="entry name" value="SUGAR_TRANSPORT_1"/>
    <property type="match status" value="1"/>
</dbReference>
<keyword evidence="10" id="KW-1185">Reference proteome</keyword>
<evidence type="ECO:0000256" key="2">
    <source>
        <dbReference type="ARBA" id="ARBA00022448"/>
    </source>
</evidence>
<evidence type="ECO:0000256" key="1">
    <source>
        <dbReference type="ARBA" id="ARBA00004141"/>
    </source>
</evidence>
<dbReference type="CDD" id="cd06179">
    <property type="entry name" value="MFS_TRI12_like"/>
    <property type="match status" value="1"/>
</dbReference>
<dbReference type="Gene3D" id="1.20.1250.20">
    <property type="entry name" value="MFS general substrate transporter like domains"/>
    <property type="match status" value="2"/>
</dbReference>
<dbReference type="GO" id="GO:0005886">
    <property type="term" value="C:plasma membrane"/>
    <property type="evidence" value="ECO:0007669"/>
    <property type="project" value="TreeGrafter"/>
</dbReference>
<dbReference type="PANTHER" id="PTHR23501:SF109">
    <property type="entry name" value="MAJOR FACILITATOR SUPERFAMILY (MFS) PROFILE DOMAIN-CONTAINING PROTEIN-RELATED"/>
    <property type="match status" value="1"/>
</dbReference>
<evidence type="ECO:0000256" key="6">
    <source>
        <dbReference type="SAM" id="MobiDB-lite"/>
    </source>
</evidence>
<feature type="transmembrane region" description="Helical" evidence="7">
    <location>
        <begin position="203"/>
        <end position="223"/>
    </location>
</feature>
<feature type="transmembrane region" description="Helical" evidence="7">
    <location>
        <begin position="415"/>
        <end position="434"/>
    </location>
</feature>
<dbReference type="GO" id="GO:0022857">
    <property type="term" value="F:transmembrane transporter activity"/>
    <property type="evidence" value="ECO:0007669"/>
    <property type="project" value="InterPro"/>
</dbReference>
<feature type="region of interest" description="Disordered" evidence="6">
    <location>
        <begin position="1"/>
        <end position="39"/>
    </location>
</feature>
<dbReference type="SUPFAM" id="SSF103473">
    <property type="entry name" value="MFS general substrate transporter"/>
    <property type="match status" value="1"/>
</dbReference>
<dbReference type="InterPro" id="IPR036259">
    <property type="entry name" value="MFS_trans_sf"/>
</dbReference>
<dbReference type="InterPro" id="IPR020846">
    <property type="entry name" value="MFS_dom"/>
</dbReference>
<feature type="transmembrane region" description="Helical" evidence="7">
    <location>
        <begin position="564"/>
        <end position="585"/>
    </location>
</feature>
<evidence type="ECO:0000256" key="4">
    <source>
        <dbReference type="ARBA" id="ARBA00022989"/>
    </source>
</evidence>
<reference evidence="9 10" key="1">
    <citation type="submission" date="2020-01" db="EMBL/GenBank/DDBJ databases">
        <title>Identification and distribution of gene clusters putatively required for synthesis of sphingolipid metabolism inhibitors in phylogenetically diverse species of the filamentous fungus Fusarium.</title>
        <authorList>
            <person name="Kim H.-S."/>
            <person name="Busman M."/>
            <person name="Brown D.W."/>
            <person name="Divon H."/>
            <person name="Uhlig S."/>
            <person name="Proctor R.H."/>
        </authorList>
    </citation>
    <scope>NUCLEOTIDE SEQUENCE [LARGE SCALE GENOMIC DNA]</scope>
    <source>
        <strain evidence="9 10">NRRL 20459</strain>
    </source>
</reference>
<feature type="transmembrane region" description="Helical" evidence="7">
    <location>
        <begin position="341"/>
        <end position="363"/>
    </location>
</feature>
<evidence type="ECO:0000313" key="10">
    <source>
        <dbReference type="Proteomes" id="UP000554235"/>
    </source>
</evidence>
<evidence type="ECO:0000256" key="3">
    <source>
        <dbReference type="ARBA" id="ARBA00022692"/>
    </source>
</evidence>
<feature type="transmembrane region" description="Helical" evidence="7">
    <location>
        <begin position="276"/>
        <end position="297"/>
    </location>
</feature>
<dbReference type="PANTHER" id="PTHR23501">
    <property type="entry name" value="MAJOR FACILITATOR SUPERFAMILY"/>
    <property type="match status" value="1"/>
</dbReference>
<proteinExistence type="predicted"/>
<gene>
    <name evidence="9" type="ORF">FALBO_7326</name>
</gene>
<feature type="transmembrane region" description="Helical" evidence="7">
    <location>
        <begin position="76"/>
        <end position="96"/>
    </location>
</feature>
<accession>A0A8H4LDS5</accession>
<feature type="domain" description="Major facilitator superfamily (MFS) profile" evidence="8">
    <location>
        <begin position="81"/>
        <end position="587"/>
    </location>
</feature>
<keyword evidence="4 7" id="KW-1133">Transmembrane helix</keyword>
<evidence type="ECO:0000313" key="9">
    <source>
        <dbReference type="EMBL" id="KAF4465823.1"/>
    </source>
</evidence>
<feature type="compositionally biased region" description="Basic and acidic residues" evidence="6">
    <location>
        <begin position="7"/>
        <end position="28"/>
    </location>
</feature>
<feature type="transmembrane region" description="Helical" evidence="7">
    <location>
        <begin position="471"/>
        <end position="493"/>
    </location>
</feature>
<feature type="transmembrane region" description="Helical" evidence="7">
    <location>
        <begin position="383"/>
        <end position="408"/>
    </location>
</feature>
<evidence type="ECO:0000256" key="5">
    <source>
        <dbReference type="ARBA" id="ARBA00023136"/>
    </source>
</evidence>
<dbReference type="Pfam" id="PF06609">
    <property type="entry name" value="TRI12"/>
    <property type="match status" value="1"/>
</dbReference>
<comment type="subcellular location">
    <subcellularLocation>
        <location evidence="1">Membrane</location>
        <topology evidence="1">Multi-pass membrane protein</topology>
    </subcellularLocation>
</comment>
<feature type="transmembrane region" description="Helical" evidence="7">
    <location>
        <begin position="235"/>
        <end position="255"/>
    </location>
</feature>
<feature type="transmembrane region" description="Helical" evidence="7">
    <location>
        <begin position="170"/>
        <end position="191"/>
    </location>
</feature>
<dbReference type="AlphaFoldDB" id="A0A8H4LDS5"/>
<dbReference type="PROSITE" id="PS50850">
    <property type="entry name" value="MFS"/>
    <property type="match status" value="1"/>
</dbReference>
<dbReference type="InterPro" id="IPR010573">
    <property type="entry name" value="MFS_Str1/Tri12-like"/>
</dbReference>
<dbReference type="Proteomes" id="UP000554235">
    <property type="component" value="Unassembled WGS sequence"/>
</dbReference>
<feature type="transmembrane region" description="Helical" evidence="7">
    <location>
        <begin position="146"/>
        <end position="164"/>
    </location>
</feature>
<evidence type="ECO:0000259" key="8">
    <source>
        <dbReference type="PROSITE" id="PS50850"/>
    </source>
</evidence>
<organism evidence="9 10">
    <name type="scientific">Fusarium albosuccineum</name>
    <dbReference type="NCBI Taxonomy" id="1237068"/>
    <lineage>
        <taxon>Eukaryota</taxon>
        <taxon>Fungi</taxon>
        <taxon>Dikarya</taxon>
        <taxon>Ascomycota</taxon>
        <taxon>Pezizomycotina</taxon>
        <taxon>Sordariomycetes</taxon>
        <taxon>Hypocreomycetidae</taxon>
        <taxon>Hypocreales</taxon>
        <taxon>Nectriaceae</taxon>
        <taxon>Fusarium</taxon>
        <taxon>Fusarium decemcellulare species complex</taxon>
    </lineage>
</organism>
<keyword evidence="3 7" id="KW-0812">Transmembrane</keyword>
<protein>
    <submittedName>
        <fullName evidence="9">Trichothecene efflux pump</fullName>
    </submittedName>
</protein>
<dbReference type="OrthoDB" id="4161376at2759"/>
<keyword evidence="2" id="KW-0813">Transport</keyword>
<name>A0A8H4LDS5_9HYPO</name>
<keyword evidence="5 7" id="KW-0472">Membrane</keyword>
<evidence type="ECO:0000256" key="7">
    <source>
        <dbReference type="SAM" id="Phobius"/>
    </source>
</evidence>